<organism evidence="1 2">
    <name type="scientific">Nephila pilipes</name>
    <name type="common">Giant wood spider</name>
    <name type="synonym">Nephila maculata</name>
    <dbReference type="NCBI Taxonomy" id="299642"/>
    <lineage>
        <taxon>Eukaryota</taxon>
        <taxon>Metazoa</taxon>
        <taxon>Ecdysozoa</taxon>
        <taxon>Arthropoda</taxon>
        <taxon>Chelicerata</taxon>
        <taxon>Arachnida</taxon>
        <taxon>Araneae</taxon>
        <taxon>Araneomorphae</taxon>
        <taxon>Entelegynae</taxon>
        <taxon>Araneoidea</taxon>
        <taxon>Nephilidae</taxon>
        <taxon>Nephila</taxon>
    </lineage>
</organism>
<evidence type="ECO:0000313" key="1">
    <source>
        <dbReference type="EMBL" id="GFS62944.1"/>
    </source>
</evidence>
<dbReference type="Proteomes" id="UP000887013">
    <property type="component" value="Unassembled WGS sequence"/>
</dbReference>
<dbReference type="AlphaFoldDB" id="A0A8X6IXS0"/>
<dbReference type="EMBL" id="BMAW01093955">
    <property type="protein sequence ID" value="GFS62944.1"/>
    <property type="molecule type" value="Genomic_DNA"/>
</dbReference>
<reference evidence="1" key="1">
    <citation type="submission" date="2020-08" db="EMBL/GenBank/DDBJ databases">
        <title>Multicomponent nature underlies the extraordinary mechanical properties of spider dragline silk.</title>
        <authorList>
            <person name="Kono N."/>
            <person name="Nakamura H."/>
            <person name="Mori M."/>
            <person name="Yoshida Y."/>
            <person name="Ohtoshi R."/>
            <person name="Malay A.D."/>
            <person name="Moran D.A.P."/>
            <person name="Tomita M."/>
            <person name="Numata K."/>
            <person name="Arakawa K."/>
        </authorList>
    </citation>
    <scope>NUCLEOTIDE SEQUENCE</scope>
</reference>
<gene>
    <name evidence="1" type="ORF">NPIL_359721</name>
</gene>
<accession>A0A8X6IXS0</accession>
<evidence type="ECO:0000313" key="2">
    <source>
        <dbReference type="Proteomes" id="UP000887013"/>
    </source>
</evidence>
<name>A0A8X6IXS0_NEPPI</name>
<sequence>MDFRLQVQTRNFNSADKKRLLSINPHVWFATWHFRYGSWHAGRNTPAFPKRILLPCLACKFVKEKDYLLSSQRIREGKSEDIRFLLLLNISVFGNLHYSARKLDLNSNIATHKASYSSSWISAAA</sequence>
<comment type="caution">
    <text evidence="1">The sequence shown here is derived from an EMBL/GenBank/DDBJ whole genome shotgun (WGS) entry which is preliminary data.</text>
</comment>
<keyword evidence="2" id="KW-1185">Reference proteome</keyword>
<proteinExistence type="predicted"/>
<protein>
    <submittedName>
        <fullName evidence="1">Uncharacterized protein</fullName>
    </submittedName>
</protein>